<dbReference type="InterPro" id="IPR014284">
    <property type="entry name" value="RNA_pol_sigma-70_dom"/>
</dbReference>
<reference evidence="2" key="1">
    <citation type="submission" date="2018-12" db="EMBL/GenBank/DDBJ databases">
        <authorList>
            <person name="Will S."/>
            <person name="Neumann-Schaal M."/>
            <person name="Henke P."/>
        </authorList>
    </citation>
    <scope>NUCLEOTIDE SEQUENCE</scope>
    <source>
        <strain evidence="2">PCC 7102</strain>
    </source>
</reference>
<dbReference type="InterPro" id="IPR036388">
    <property type="entry name" value="WH-like_DNA-bd_sf"/>
</dbReference>
<dbReference type="InterPro" id="IPR007630">
    <property type="entry name" value="RNA_pol_sigma70_r4"/>
</dbReference>
<dbReference type="AlphaFoldDB" id="A0A3S1ARK8"/>
<dbReference type="InterPro" id="IPR013324">
    <property type="entry name" value="RNA_pol_sigma_r3/r4-like"/>
</dbReference>
<dbReference type="EMBL" id="RSCL01000001">
    <property type="protein sequence ID" value="RUT09515.1"/>
    <property type="molecule type" value="Genomic_DNA"/>
</dbReference>
<dbReference type="SUPFAM" id="SSF88659">
    <property type="entry name" value="Sigma3 and sigma4 domains of RNA polymerase sigma factors"/>
    <property type="match status" value="1"/>
</dbReference>
<protein>
    <recommendedName>
        <fullName evidence="1">RNA polymerase sigma-70 domain-containing protein</fullName>
    </recommendedName>
</protein>
<dbReference type="PROSITE" id="PS00716">
    <property type="entry name" value="SIGMA70_2"/>
    <property type="match status" value="1"/>
</dbReference>
<dbReference type="Gene3D" id="1.10.10.10">
    <property type="entry name" value="Winged helix-like DNA-binding domain superfamily/Winged helix DNA-binding domain"/>
    <property type="match status" value="1"/>
</dbReference>
<dbReference type="CDD" id="cd06171">
    <property type="entry name" value="Sigma70_r4"/>
    <property type="match status" value="1"/>
</dbReference>
<reference evidence="2" key="2">
    <citation type="journal article" date="2019" name="Genome Biol. Evol.">
        <title>Day and night: Metabolic profiles and evolutionary relationships of six axenic non-marine cyanobacteria.</title>
        <authorList>
            <person name="Will S.E."/>
            <person name="Henke P."/>
            <person name="Boedeker C."/>
            <person name="Huang S."/>
            <person name="Brinkmann H."/>
            <person name="Rohde M."/>
            <person name="Jarek M."/>
            <person name="Friedl T."/>
            <person name="Seufert S."/>
            <person name="Schumacher M."/>
            <person name="Overmann J."/>
            <person name="Neumann-Schaal M."/>
            <person name="Petersen J."/>
        </authorList>
    </citation>
    <scope>NUCLEOTIDE SEQUENCE [LARGE SCALE GENOMIC DNA]</scope>
    <source>
        <strain evidence="2">PCC 7102</strain>
    </source>
</reference>
<dbReference type="GO" id="GO:0006352">
    <property type="term" value="P:DNA-templated transcription initiation"/>
    <property type="evidence" value="ECO:0007669"/>
    <property type="project" value="InterPro"/>
</dbReference>
<comment type="caution">
    <text evidence="2">The sequence shown here is derived from an EMBL/GenBank/DDBJ whole genome shotgun (WGS) entry which is preliminary data.</text>
</comment>
<dbReference type="InterPro" id="IPR000943">
    <property type="entry name" value="RNA_pol_sigma70"/>
</dbReference>
<evidence type="ECO:0000313" key="3">
    <source>
        <dbReference type="Proteomes" id="UP000271624"/>
    </source>
</evidence>
<dbReference type="InterPro" id="IPR050239">
    <property type="entry name" value="Sigma-70_RNA_pol_init_factors"/>
</dbReference>
<name>A0A3S1ARK8_9CYAN</name>
<dbReference type="Pfam" id="PF04545">
    <property type="entry name" value="Sigma70_r4"/>
    <property type="match status" value="1"/>
</dbReference>
<gene>
    <name evidence="2" type="ORF">DSM106972_000090</name>
</gene>
<proteinExistence type="predicted"/>
<dbReference type="PANTHER" id="PTHR30603">
    <property type="entry name" value="RNA POLYMERASE SIGMA FACTOR RPO"/>
    <property type="match status" value="1"/>
</dbReference>
<feature type="domain" description="RNA polymerase sigma-70" evidence="1">
    <location>
        <begin position="52"/>
        <end position="78"/>
    </location>
</feature>
<organism evidence="2 3">
    <name type="scientific">Dulcicalothrix desertica PCC 7102</name>
    <dbReference type="NCBI Taxonomy" id="232991"/>
    <lineage>
        <taxon>Bacteria</taxon>
        <taxon>Bacillati</taxon>
        <taxon>Cyanobacteriota</taxon>
        <taxon>Cyanophyceae</taxon>
        <taxon>Nostocales</taxon>
        <taxon>Calotrichaceae</taxon>
        <taxon>Dulcicalothrix</taxon>
    </lineage>
</organism>
<evidence type="ECO:0000313" key="2">
    <source>
        <dbReference type="EMBL" id="RUT09515.1"/>
    </source>
</evidence>
<dbReference type="Proteomes" id="UP000271624">
    <property type="component" value="Unassembled WGS sequence"/>
</dbReference>
<dbReference type="NCBIfam" id="TIGR02937">
    <property type="entry name" value="sigma70-ECF"/>
    <property type="match status" value="1"/>
</dbReference>
<dbReference type="GO" id="GO:0003700">
    <property type="term" value="F:DNA-binding transcription factor activity"/>
    <property type="evidence" value="ECO:0007669"/>
    <property type="project" value="InterPro"/>
</dbReference>
<dbReference type="PANTHER" id="PTHR30603:SF47">
    <property type="entry name" value="RNA POLYMERASE SIGMA FACTOR SIGD, CHLOROPLASTIC"/>
    <property type="match status" value="1"/>
</dbReference>
<evidence type="ECO:0000259" key="1">
    <source>
        <dbReference type="PROSITE" id="PS00716"/>
    </source>
</evidence>
<keyword evidence="3" id="KW-1185">Reference proteome</keyword>
<sequence>MICKEDSAPPPEEYTERELLYQEIQTLLQILNPQQREVLILRFGLADGKEQTLVQVAQHMGLSRERIRQIEQQAFKILKRYKYRLHSYLAS</sequence>
<dbReference type="PRINTS" id="PR00046">
    <property type="entry name" value="SIGMA70FCT"/>
</dbReference>
<accession>A0A3S1ARK8</accession>